<accession>A0A1H7QRQ3</accession>
<proteinExistence type="predicted"/>
<dbReference type="Proteomes" id="UP000199421">
    <property type="component" value="Unassembled WGS sequence"/>
</dbReference>
<dbReference type="STRING" id="407022.SAMN05661044_02699"/>
<reference evidence="2" key="1">
    <citation type="submission" date="2016-10" db="EMBL/GenBank/DDBJ databases">
        <authorList>
            <person name="Varghese N."/>
            <person name="Submissions S."/>
        </authorList>
    </citation>
    <scope>NUCLEOTIDE SEQUENCE [LARGE SCALE GENOMIC DNA]</scope>
    <source>
        <strain evidence="2">DSM 18733</strain>
    </source>
</reference>
<organism evidence="1 2">
    <name type="scientific">Olivibacter domesticus</name>
    <name type="common">Pseudosphingobacterium domesticum</name>
    <dbReference type="NCBI Taxonomy" id="407022"/>
    <lineage>
        <taxon>Bacteria</taxon>
        <taxon>Pseudomonadati</taxon>
        <taxon>Bacteroidota</taxon>
        <taxon>Sphingobacteriia</taxon>
        <taxon>Sphingobacteriales</taxon>
        <taxon>Sphingobacteriaceae</taxon>
        <taxon>Olivibacter</taxon>
    </lineage>
</organism>
<dbReference type="AlphaFoldDB" id="A0A1H7QRQ3"/>
<gene>
    <name evidence="1" type="ORF">SAMN05661044_02699</name>
</gene>
<sequence>MKYVEVADALYGTDVSNILEIIHLSQQAKYFDQKINSAVIHTGFIFPVSETNQTALLYDLTTERIIRQPHYQEHIMQLNGLLLVKVNANYFNIPIPMFFTEIKDNNEMNKHYSIEVENRLPFKSKVRVNEKNEILYIDNIKIISAKDSTLIKEYPLNRTFEQLVPLES</sequence>
<protein>
    <submittedName>
        <fullName evidence="1">Uncharacterized protein</fullName>
    </submittedName>
</protein>
<dbReference type="EMBL" id="FOAF01000002">
    <property type="protein sequence ID" value="SEL50623.1"/>
    <property type="molecule type" value="Genomic_DNA"/>
</dbReference>
<evidence type="ECO:0000313" key="1">
    <source>
        <dbReference type="EMBL" id="SEL50623.1"/>
    </source>
</evidence>
<evidence type="ECO:0000313" key="2">
    <source>
        <dbReference type="Proteomes" id="UP000199421"/>
    </source>
</evidence>
<name>A0A1H7QRQ3_OLID1</name>
<keyword evidence="2" id="KW-1185">Reference proteome</keyword>